<reference evidence="5" key="1">
    <citation type="submission" date="2025-08" db="UniProtKB">
        <authorList>
            <consortium name="RefSeq"/>
        </authorList>
    </citation>
    <scope>IDENTIFICATION</scope>
    <source>
        <tissue evidence="5">Tentacle</tissue>
    </source>
</reference>
<keyword evidence="4" id="KW-1185">Reference proteome</keyword>
<feature type="signal peptide" evidence="3">
    <location>
        <begin position="1"/>
        <end position="22"/>
    </location>
</feature>
<organism evidence="4 5">
    <name type="scientific">Actinia tenebrosa</name>
    <name type="common">Australian red waratah sea anemone</name>
    <dbReference type="NCBI Taxonomy" id="6105"/>
    <lineage>
        <taxon>Eukaryota</taxon>
        <taxon>Metazoa</taxon>
        <taxon>Cnidaria</taxon>
        <taxon>Anthozoa</taxon>
        <taxon>Hexacorallia</taxon>
        <taxon>Actiniaria</taxon>
        <taxon>Actiniidae</taxon>
        <taxon>Actinia</taxon>
    </lineage>
</organism>
<feature type="region of interest" description="Disordered" evidence="2">
    <location>
        <begin position="203"/>
        <end position="223"/>
    </location>
</feature>
<proteinExistence type="predicted"/>
<evidence type="ECO:0000256" key="2">
    <source>
        <dbReference type="SAM" id="MobiDB-lite"/>
    </source>
</evidence>
<feature type="coiled-coil region" evidence="1">
    <location>
        <begin position="73"/>
        <end position="118"/>
    </location>
</feature>
<gene>
    <name evidence="5" type="primary">LOC116301102</name>
</gene>
<evidence type="ECO:0000313" key="5">
    <source>
        <dbReference type="RefSeq" id="XP_031565966.1"/>
    </source>
</evidence>
<protein>
    <submittedName>
        <fullName evidence="5">Uncharacterized protein LOC116301102</fullName>
    </submittedName>
</protein>
<evidence type="ECO:0000256" key="1">
    <source>
        <dbReference type="SAM" id="Coils"/>
    </source>
</evidence>
<feature type="chain" id="PRO_5027804093" evidence="3">
    <location>
        <begin position="23"/>
        <end position="268"/>
    </location>
</feature>
<keyword evidence="3" id="KW-0732">Signal</keyword>
<dbReference type="GeneID" id="116301102"/>
<sequence length="268" mass="29873">MRNILAFVFILCFLGLIAPTSSRVHCKRCLKVLNSDIKTAAKKSLTAVVQAGLDLTKIRDQFGQEQASLETNLKKARELTKLINEKIKKAVKETAEILEEATKRAKEKMQEVTAASNALGDIEEKVGVKKVQDKAKKIRNHIAKKDDAGVQNKLQKLVLDENGVIATLDAAKILAKAKVDAKEKNMKQAEAIVRNDVQKIKSDMSSAEKQLDKEQQVELEDEKEARSKIQEAVKHNQIAINKAKGFLKSIEEGLQKFHSDIKEVPINL</sequence>
<keyword evidence="1" id="KW-0175">Coiled coil</keyword>
<accession>A0A6P8IGU6</accession>
<dbReference type="OrthoDB" id="5970661at2759"/>
<dbReference type="RefSeq" id="XP_031565966.1">
    <property type="nucleotide sequence ID" value="XM_031710106.1"/>
</dbReference>
<dbReference type="KEGG" id="aten:116301102"/>
<dbReference type="AlphaFoldDB" id="A0A6P8IGU6"/>
<dbReference type="InParanoid" id="A0A6P8IGU6"/>
<name>A0A6P8IGU6_ACTTE</name>
<evidence type="ECO:0000256" key="3">
    <source>
        <dbReference type="SAM" id="SignalP"/>
    </source>
</evidence>
<evidence type="ECO:0000313" key="4">
    <source>
        <dbReference type="Proteomes" id="UP000515163"/>
    </source>
</evidence>
<dbReference type="Proteomes" id="UP000515163">
    <property type="component" value="Unplaced"/>
</dbReference>